<evidence type="ECO:0000259" key="11">
    <source>
        <dbReference type="Pfam" id="PF00694"/>
    </source>
</evidence>
<dbReference type="InterPro" id="IPR050075">
    <property type="entry name" value="LeuD"/>
</dbReference>
<proteinExistence type="inferred from homology"/>
<comment type="similarity">
    <text evidence="4 10">Belongs to the LeuD family. LeuD type 1 subfamily.</text>
</comment>
<dbReference type="FunFam" id="3.20.19.10:FF:000003">
    <property type="entry name" value="3-isopropylmalate dehydratase small subunit"/>
    <property type="match status" value="1"/>
</dbReference>
<dbReference type="InterPro" id="IPR015928">
    <property type="entry name" value="Aconitase/3IPM_dehydase_swvl"/>
</dbReference>
<evidence type="ECO:0000256" key="2">
    <source>
        <dbReference type="ARBA" id="ARBA00002695"/>
    </source>
</evidence>
<organism evidence="12 13">
    <name type="scientific">Candidatus Nephthysia bennettiae</name>
    <dbReference type="NCBI Taxonomy" id="3127016"/>
    <lineage>
        <taxon>Bacteria</taxon>
        <taxon>Bacillati</taxon>
        <taxon>Candidatus Dormiibacterota</taxon>
        <taxon>Candidatus Dormibacteria</taxon>
        <taxon>Candidatus Dormibacterales</taxon>
        <taxon>Candidatus Dormibacteraceae</taxon>
        <taxon>Candidatus Nephthysia</taxon>
    </lineage>
</organism>
<evidence type="ECO:0000313" key="12">
    <source>
        <dbReference type="EMBL" id="MBJ7598983.1"/>
    </source>
</evidence>
<evidence type="ECO:0000256" key="9">
    <source>
        <dbReference type="ARBA" id="ARBA00023304"/>
    </source>
</evidence>
<dbReference type="CDD" id="cd01577">
    <property type="entry name" value="IPMI_Swivel"/>
    <property type="match status" value="1"/>
</dbReference>
<keyword evidence="9 10" id="KW-0100">Branched-chain amino acid biosynthesis</keyword>
<evidence type="ECO:0000256" key="8">
    <source>
        <dbReference type="ARBA" id="ARBA00023239"/>
    </source>
</evidence>
<evidence type="ECO:0000256" key="7">
    <source>
        <dbReference type="ARBA" id="ARBA00022605"/>
    </source>
</evidence>
<evidence type="ECO:0000256" key="6">
    <source>
        <dbReference type="ARBA" id="ARBA00022430"/>
    </source>
</evidence>
<comment type="pathway">
    <text evidence="3 10">Amino-acid biosynthesis; L-leucine biosynthesis; L-leucine from 3-methyl-2-oxobutanoate: step 2/4.</text>
</comment>
<keyword evidence="13" id="KW-1185">Reference proteome</keyword>
<dbReference type="Pfam" id="PF00694">
    <property type="entry name" value="Aconitase_C"/>
    <property type="match status" value="1"/>
</dbReference>
<evidence type="ECO:0000256" key="10">
    <source>
        <dbReference type="HAMAP-Rule" id="MF_01031"/>
    </source>
</evidence>
<keyword evidence="6 10" id="KW-0432">Leucine biosynthesis</keyword>
<dbReference type="NCBIfam" id="TIGR00171">
    <property type="entry name" value="leuD"/>
    <property type="match status" value="1"/>
</dbReference>
<dbReference type="PANTHER" id="PTHR43345">
    <property type="entry name" value="3-ISOPROPYLMALATE DEHYDRATASE SMALL SUBUNIT 2-RELATED-RELATED"/>
    <property type="match status" value="1"/>
</dbReference>
<dbReference type="InterPro" id="IPR004431">
    <property type="entry name" value="3-IsopropMal_deHydase_ssu"/>
</dbReference>
<comment type="function">
    <text evidence="2 10">Catalyzes the isomerization between 2-isopropylmalate and 3-isopropylmalate, via the formation of 2-isopropylmaleate.</text>
</comment>
<dbReference type="PANTHER" id="PTHR43345:SF5">
    <property type="entry name" value="3-ISOPROPYLMALATE DEHYDRATASE SMALL SUBUNIT"/>
    <property type="match status" value="1"/>
</dbReference>
<dbReference type="NCBIfam" id="NF002458">
    <property type="entry name" value="PRK01641.1"/>
    <property type="match status" value="1"/>
</dbReference>
<dbReference type="SUPFAM" id="SSF52016">
    <property type="entry name" value="LeuD/IlvD-like"/>
    <property type="match status" value="1"/>
</dbReference>
<sequence>MEPFRRHEGHMVPLDRANVDTDQIIPKQFLKRIERSGFGPFLFYDWRRNEPDFVLDRPEYRGASVLLAGANFGCGSSREHAPWSLQDAGFRVVIAPSFADIFRNNCEKIGLLAVPLPERSVRRLMELAEEDPTTVIAVDLEGQTVTAAGFSERFELDGFARDCLLNGWDDIGLTLRHEDLITAFEQTREPWLPKL</sequence>
<keyword evidence="7 10" id="KW-0028">Amino-acid biosynthesis</keyword>
<dbReference type="Gene3D" id="3.20.19.10">
    <property type="entry name" value="Aconitase, domain 4"/>
    <property type="match status" value="1"/>
</dbReference>
<dbReference type="EC" id="4.2.1.33" evidence="10"/>
<dbReference type="AlphaFoldDB" id="A0A934N9F9"/>
<dbReference type="GO" id="GO:0009098">
    <property type="term" value="P:L-leucine biosynthetic process"/>
    <property type="evidence" value="ECO:0007669"/>
    <property type="project" value="UniProtKB-UniRule"/>
</dbReference>
<dbReference type="HAMAP" id="MF_01031">
    <property type="entry name" value="LeuD_type1"/>
    <property type="match status" value="1"/>
</dbReference>
<feature type="domain" description="Aconitase A/isopropylmalate dehydratase small subunit swivel" evidence="11">
    <location>
        <begin position="1"/>
        <end position="118"/>
    </location>
</feature>
<comment type="catalytic activity">
    <reaction evidence="1 10">
        <text>(2R,3S)-3-isopropylmalate = (2S)-2-isopropylmalate</text>
        <dbReference type="Rhea" id="RHEA:32287"/>
        <dbReference type="ChEBI" id="CHEBI:1178"/>
        <dbReference type="ChEBI" id="CHEBI:35121"/>
        <dbReference type="EC" id="4.2.1.33"/>
    </reaction>
</comment>
<keyword evidence="8 10" id="KW-0456">Lyase</keyword>
<dbReference type="Proteomes" id="UP000612893">
    <property type="component" value="Unassembled WGS sequence"/>
</dbReference>
<evidence type="ECO:0000256" key="5">
    <source>
        <dbReference type="ARBA" id="ARBA00011271"/>
    </source>
</evidence>
<comment type="caution">
    <text evidence="12">The sequence shown here is derived from an EMBL/GenBank/DDBJ whole genome shotgun (WGS) entry which is preliminary data.</text>
</comment>
<reference evidence="12" key="1">
    <citation type="submission" date="2020-10" db="EMBL/GenBank/DDBJ databases">
        <title>Ca. Dormibacterota MAGs.</title>
        <authorList>
            <person name="Montgomery K."/>
        </authorList>
    </citation>
    <scope>NUCLEOTIDE SEQUENCE [LARGE SCALE GENOMIC DNA]</scope>
    <source>
        <strain evidence="12">SC8812_S17_10</strain>
    </source>
</reference>
<dbReference type="RefSeq" id="WP_338202278.1">
    <property type="nucleotide sequence ID" value="NZ_JAEKNR010000136.1"/>
</dbReference>
<name>A0A934N9F9_9BACT</name>
<dbReference type="InterPro" id="IPR000573">
    <property type="entry name" value="AconitaseA/IPMdHydase_ssu_swvl"/>
</dbReference>
<accession>A0A934N9F9</accession>
<comment type="subunit">
    <text evidence="5 10">Heterodimer of LeuC and LeuD.</text>
</comment>
<evidence type="ECO:0000313" key="13">
    <source>
        <dbReference type="Proteomes" id="UP000612893"/>
    </source>
</evidence>
<evidence type="ECO:0000256" key="1">
    <source>
        <dbReference type="ARBA" id="ARBA00000491"/>
    </source>
</evidence>
<evidence type="ECO:0000256" key="3">
    <source>
        <dbReference type="ARBA" id="ARBA00004729"/>
    </source>
</evidence>
<protein>
    <recommendedName>
        <fullName evidence="10">3-isopropylmalate dehydratase small subunit</fullName>
        <ecNumber evidence="10">4.2.1.33</ecNumber>
    </recommendedName>
    <alternativeName>
        <fullName evidence="10">Alpha-IPM isomerase</fullName>
        <shortName evidence="10">IPMI</shortName>
    </alternativeName>
    <alternativeName>
        <fullName evidence="10">Isopropylmalate isomerase</fullName>
    </alternativeName>
</protein>
<evidence type="ECO:0000256" key="4">
    <source>
        <dbReference type="ARBA" id="ARBA00009845"/>
    </source>
</evidence>
<dbReference type="InterPro" id="IPR033940">
    <property type="entry name" value="IPMI_Swivel"/>
</dbReference>
<dbReference type="EMBL" id="JAEKNR010000136">
    <property type="protein sequence ID" value="MBJ7598983.1"/>
    <property type="molecule type" value="Genomic_DNA"/>
</dbReference>
<dbReference type="GO" id="GO:0003861">
    <property type="term" value="F:3-isopropylmalate dehydratase activity"/>
    <property type="evidence" value="ECO:0007669"/>
    <property type="project" value="UniProtKB-UniRule"/>
</dbReference>
<gene>
    <name evidence="10 12" type="primary">leuD</name>
    <name evidence="12" type="ORF">JF922_12985</name>
</gene>